<keyword evidence="6" id="KW-0175">Coiled coil</keyword>
<accession>B4IYP2</accession>
<feature type="region of interest" description="Disordered" evidence="7">
    <location>
        <begin position="724"/>
        <end position="749"/>
    </location>
</feature>
<dbReference type="GO" id="GO:0031122">
    <property type="term" value="P:cytoplasmic microtubule organization"/>
    <property type="evidence" value="ECO:0007669"/>
    <property type="project" value="TreeGrafter"/>
</dbReference>
<dbReference type="PANTHER" id="PTHR19302:SF70">
    <property type="entry name" value="GAMMA-TUBULIN COMPLEX COMPONENT 6"/>
    <property type="match status" value="1"/>
</dbReference>
<dbReference type="GO" id="GO:0051011">
    <property type="term" value="F:microtubule minus-end binding"/>
    <property type="evidence" value="ECO:0007669"/>
    <property type="project" value="TreeGrafter"/>
</dbReference>
<keyword evidence="4" id="KW-0493">Microtubule</keyword>
<dbReference type="InterPro" id="IPR042241">
    <property type="entry name" value="GCP_C_sf"/>
</dbReference>
<evidence type="ECO:0000313" key="11">
    <source>
        <dbReference type="Proteomes" id="UP000001070"/>
    </source>
</evidence>
<dbReference type="eggNOG" id="KOG2001">
    <property type="taxonomic scope" value="Eukaryota"/>
</dbReference>
<dbReference type="KEGG" id="dgr:6556649"/>
<feature type="region of interest" description="Disordered" evidence="7">
    <location>
        <begin position="819"/>
        <end position="867"/>
    </location>
</feature>
<dbReference type="eggNOG" id="KOG2000">
    <property type="taxonomic scope" value="Eukaryota"/>
</dbReference>
<evidence type="ECO:0000256" key="3">
    <source>
        <dbReference type="ARBA" id="ARBA00022490"/>
    </source>
</evidence>
<name>B4IYP2_DROGR</name>
<feature type="compositionally biased region" description="Polar residues" evidence="7">
    <location>
        <begin position="724"/>
        <end position="733"/>
    </location>
</feature>
<dbReference type="Gene3D" id="1.20.120.1900">
    <property type="entry name" value="Gamma-tubulin complex, C-terminal domain"/>
    <property type="match status" value="1"/>
</dbReference>
<dbReference type="OrthoDB" id="775571at2759"/>
<dbReference type="GO" id="GO:0007020">
    <property type="term" value="P:microtubule nucleation"/>
    <property type="evidence" value="ECO:0007669"/>
    <property type="project" value="InterPro"/>
</dbReference>
<evidence type="ECO:0000259" key="9">
    <source>
        <dbReference type="Pfam" id="PF17681"/>
    </source>
</evidence>
<dbReference type="EMBL" id="CH916366">
    <property type="protein sequence ID" value="EDV96579.1"/>
    <property type="molecule type" value="Genomic_DNA"/>
</dbReference>
<sequence>METGNSSNHSVFDQITKLAVLLLQDELSEAEKTAAIAIVPPPASVARKRSQIYESVLRRQLAADLAKRPRFRTPRLPQCQKLLNELCANLEAELGADVGRCLQSICTSKDDQKSEENQGLKGDGVERQERKFRMLVPKPLRLEQSNGELQPPVFDLKYLRSVEQMRSSMQPIHFRRQTNYLPNNFDAMPKPSRNEKNIELNCSILNDSMARMKEHKMEKKRVKFNLPAQNKCKTFPPDIKANRMPKKPWSQLKKNFISDVNAGNELKWHRDHTLELYFIELPNLIDHLKYNAAGLQSTTFIRTDDGRFVLKPNTTLSNVQSEVLDEFVQPFLASGDAYRNLCDRTQWHGTLNHCERPLNRALRQAIIVFLANSRQFLLSVSANSLLQLLHITGPAMQMLQQLNKLFHDDFRMNIAKGINGAGLLSFVWSAIKMSVNSEYSQLLLYLLRSLAVTYYGQLERWIYQGELDEPFNELFINGCMPHSIHERSKEFFDRGYYLRPDAVPAFLVGCEQTILQCGKYNRLLQTYNAQHVVFKLKHLELVVCMSEEQLSEMTQKLEQHYKQLMQNIQNPFKMKSIVDEYTASSQRFGNRMWDCTQAHIADWKQRQKHLQLIADAAKQRRYDELNEQQEQQQQERLEQRRNELVIELAYQGQCDQLEEQRLQRHKQALQEQIAALEKVTIPLESTKVAISPDDSTSSNRSYLSCEEADSELLLKCKPNSETVLSKNQSEDVLNSNDNDNNNDDGDMARNRMRNLCSDQFQECYIQVKLNQGTTTTSASGYSDAKANRLRVLSCTDELTQRPPDMNMNLEELSDLQRNRQRMHQHNKFSSLNSDDDDGQGEREQRLLHSDTELEHRHPIRDDSKLIEASDNGLHLPLERHKLYVETAQDTSTPMSTTSDVEAEPFANAIPNEVVDAANNNNIKRRIHSDINHVNTDPPISSVSTGVTEPDTVTEGEVKPMFSLKPLAKPVQPTIAHDPFMIKRYMQLSVMVPLNAHLSLLRNEVLRIFQDLNVFEHFCQLRNYFFLLDGEFGTQLIASILQQIESGVAPHNLCNRGTLDSIVNNAIGNRMAEGTCAALVADNLELNSTHIPESFDLMSIDLLSIFQLTCKVDWPLNLVISVETMAKYGQIFSHLIKLRHVNYMLERAYRHLQQLSKLHGWSMQRSSHYRNLQMVRHKLAHFVITLQNHLETTVLQATWKSFTDELCAVDSIEGLYQRHVEYLKKIAFLSLLNRRSAKFRETIDSILVIALRFCKILHSKPFVLNEEQKFEHPRYKRLIFEEGEFEKFMRYAIYLGNKVAASGYQEQMVNLIRIINFNNYYTVSESTN</sequence>
<keyword evidence="3" id="KW-0963">Cytoplasm</keyword>
<dbReference type="GO" id="GO:0000278">
    <property type="term" value="P:mitotic cell cycle"/>
    <property type="evidence" value="ECO:0007669"/>
    <property type="project" value="TreeGrafter"/>
</dbReference>
<dbReference type="GO" id="GO:0043015">
    <property type="term" value="F:gamma-tubulin binding"/>
    <property type="evidence" value="ECO:0007669"/>
    <property type="project" value="InterPro"/>
</dbReference>
<dbReference type="InterPro" id="IPR007259">
    <property type="entry name" value="GCP"/>
</dbReference>
<reference evidence="10 11" key="1">
    <citation type="journal article" date="2007" name="Nature">
        <title>Evolution of genes and genomes on the Drosophila phylogeny.</title>
        <authorList>
            <consortium name="Drosophila 12 Genomes Consortium"/>
            <person name="Clark A.G."/>
            <person name="Eisen M.B."/>
            <person name="Smith D.R."/>
            <person name="Bergman C.M."/>
            <person name="Oliver B."/>
            <person name="Markow T.A."/>
            <person name="Kaufman T.C."/>
            <person name="Kellis M."/>
            <person name="Gelbart W."/>
            <person name="Iyer V.N."/>
            <person name="Pollard D.A."/>
            <person name="Sackton T.B."/>
            <person name="Larracuente A.M."/>
            <person name="Singh N.D."/>
            <person name="Abad J.P."/>
            <person name="Abt D.N."/>
            <person name="Adryan B."/>
            <person name="Aguade M."/>
            <person name="Akashi H."/>
            <person name="Anderson W.W."/>
            <person name="Aquadro C.F."/>
            <person name="Ardell D.H."/>
            <person name="Arguello R."/>
            <person name="Artieri C.G."/>
            <person name="Barbash D.A."/>
            <person name="Barker D."/>
            <person name="Barsanti P."/>
            <person name="Batterham P."/>
            <person name="Batzoglou S."/>
            <person name="Begun D."/>
            <person name="Bhutkar A."/>
            <person name="Blanco E."/>
            <person name="Bosak S.A."/>
            <person name="Bradley R.K."/>
            <person name="Brand A.D."/>
            <person name="Brent M.R."/>
            <person name="Brooks A.N."/>
            <person name="Brown R.H."/>
            <person name="Butlin R.K."/>
            <person name="Caggese C."/>
            <person name="Calvi B.R."/>
            <person name="Bernardo de Carvalho A."/>
            <person name="Caspi A."/>
            <person name="Castrezana S."/>
            <person name="Celniker S.E."/>
            <person name="Chang J.L."/>
            <person name="Chapple C."/>
            <person name="Chatterji S."/>
            <person name="Chinwalla A."/>
            <person name="Civetta A."/>
            <person name="Clifton S.W."/>
            <person name="Comeron J.M."/>
            <person name="Costello J.C."/>
            <person name="Coyne J.A."/>
            <person name="Daub J."/>
            <person name="David R.G."/>
            <person name="Delcher A.L."/>
            <person name="Delehaunty K."/>
            <person name="Do C.B."/>
            <person name="Ebling H."/>
            <person name="Edwards K."/>
            <person name="Eickbush T."/>
            <person name="Evans J.D."/>
            <person name="Filipski A."/>
            <person name="Findeiss S."/>
            <person name="Freyhult E."/>
            <person name="Fulton L."/>
            <person name="Fulton R."/>
            <person name="Garcia A.C."/>
            <person name="Gardiner A."/>
            <person name="Garfield D.A."/>
            <person name="Garvin B.E."/>
            <person name="Gibson G."/>
            <person name="Gilbert D."/>
            <person name="Gnerre S."/>
            <person name="Godfrey J."/>
            <person name="Good R."/>
            <person name="Gotea V."/>
            <person name="Gravely B."/>
            <person name="Greenberg A.J."/>
            <person name="Griffiths-Jones S."/>
            <person name="Gross S."/>
            <person name="Guigo R."/>
            <person name="Gustafson E.A."/>
            <person name="Haerty W."/>
            <person name="Hahn M.W."/>
            <person name="Halligan D.L."/>
            <person name="Halpern A.L."/>
            <person name="Halter G.M."/>
            <person name="Han M.V."/>
            <person name="Heger A."/>
            <person name="Hillier L."/>
            <person name="Hinrichs A.S."/>
            <person name="Holmes I."/>
            <person name="Hoskins R.A."/>
            <person name="Hubisz M.J."/>
            <person name="Hultmark D."/>
            <person name="Huntley M.A."/>
            <person name="Jaffe D.B."/>
            <person name="Jagadeeshan S."/>
            <person name="Jeck W.R."/>
            <person name="Johnson J."/>
            <person name="Jones C.D."/>
            <person name="Jordan W.C."/>
            <person name="Karpen G.H."/>
            <person name="Kataoka E."/>
            <person name="Keightley P.D."/>
            <person name="Kheradpour P."/>
            <person name="Kirkness E.F."/>
            <person name="Koerich L.B."/>
            <person name="Kristiansen K."/>
            <person name="Kudrna D."/>
            <person name="Kulathinal R.J."/>
            <person name="Kumar S."/>
            <person name="Kwok R."/>
            <person name="Lander E."/>
            <person name="Langley C.H."/>
            <person name="Lapoint R."/>
            <person name="Lazzaro B.P."/>
            <person name="Lee S.J."/>
            <person name="Levesque L."/>
            <person name="Li R."/>
            <person name="Lin C.F."/>
            <person name="Lin M.F."/>
            <person name="Lindblad-Toh K."/>
            <person name="Llopart A."/>
            <person name="Long M."/>
            <person name="Low L."/>
            <person name="Lozovsky E."/>
            <person name="Lu J."/>
            <person name="Luo M."/>
            <person name="Machado C.A."/>
            <person name="Makalowski W."/>
            <person name="Marzo M."/>
            <person name="Matsuda M."/>
            <person name="Matzkin L."/>
            <person name="McAllister B."/>
            <person name="McBride C.S."/>
            <person name="McKernan B."/>
            <person name="McKernan K."/>
            <person name="Mendez-Lago M."/>
            <person name="Minx P."/>
            <person name="Mollenhauer M.U."/>
            <person name="Montooth K."/>
            <person name="Mount S.M."/>
            <person name="Mu X."/>
            <person name="Myers E."/>
            <person name="Negre B."/>
            <person name="Newfeld S."/>
            <person name="Nielsen R."/>
            <person name="Noor M.A."/>
            <person name="O'Grady P."/>
            <person name="Pachter L."/>
            <person name="Papaceit M."/>
            <person name="Parisi M.J."/>
            <person name="Parisi M."/>
            <person name="Parts L."/>
            <person name="Pedersen J.S."/>
            <person name="Pesole G."/>
            <person name="Phillippy A.M."/>
            <person name="Ponting C.P."/>
            <person name="Pop M."/>
            <person name="Porcelli D."/>
            <person name="Powell J.R."/>
            <person name="Prohaska S."/>
            <person name="Pruitt K."/>
            <person name="Puig M."/>
            <person name="Quesneville H."/>
            <person name="Ram K.R."/>
            <person name="Rand D."/>
            <person name="Rasmussen M.D."/>
            <person name="Reed L.K."/>
            <person name="Reenan R."/>
            <person name="Reily A."/>
            <person name="Remington K.A."/>
            <person name="Rieger T.T."/>
            <person name="Ritchie M.G."/>
            <person name="Robin C."/>
            <person name="Rogers Y.H."/>
            <person name="Rohde C."/>
            <person name="Rozas J."/>
            <person name="Rubenfield M.J."/>
            <person name="Ruiz A."/>
            <person name="Russo S."/>
            <person name="Salzberg S.L."/>
            <person name="Sanchez-Gracia A."/>
            <person name="Saranga D.J."/>
            <person name="Sato H."/>
            <person name="Schaeffer S.W."/>
            <person name="Schatz M.C."/>
            <person name="Schlenke T."/>
            <person name="Schwartz R."/>
            <person name="Segarra C."/>
            <person name="Singh R.S."/>
            <person name="Sirot L."/>
            <person name="Sirota M."/>
            <person name="Sisneros N.B."/>
            <person name="Smith C.D."/>
            <person name="Smith T.F."/>
            <person name="Spieth J."/>
            <person name="Stage D.E."/>
            <person name="Stark A."/>
            <person name="Stephan W."/>
            <person name="Strausberg R.L."/>
            <person name="Strempel S."/>
            <person name="Sturgill D."/>
            <person name="Sutton G."/>
            <person name="Sutton G.G."/>
            <person name="Tao W."/>
            <person name="Teichmann S."/>
            <person name="Tobari Y.N."/>
            <person name="Tomimura Y."/>
            <person name="Tsolas J.M."/>
            <person name="Valente V.L."/>
            <person name="Venter E."/>
            <person name="Venter J.C."/>
            <person name="Vicario S."/>
            <person name="Vieira F.G."/>
            <person name="Vilella A.J."/>
            <person name="Villasante A."/>
            <person name="Walenz B."/>
            <person name="Wang J."/>
            <person name="Wasserman M."/>
            <person name="Watts T."/>
            <person name="Wilson D."/>
            <person name="Wilson R.K."/>
            <person name="Wing R.A."/>
            <person name="Wolfner M.F."/>
            <person name="Wong A."/>
            <person name="Wong G.K."/>
            <person name="Wu C.I."/>
            <person name="Wu G."/>
            <person name="Yamamoto D."/>
            <person name="Yang H.P."/>
            <person name="Yang S.P."/>
            <person name="Yorke J.A."/>
            <person name="Yoshida K."/>
            <person name="Zdobnov E."/>
            <person name="Zhang P."/>
            <person name="Zhang Y."/>
            <person name="Zimin A.V."/>
            <person name="Baldwin J."/>
            <person name="Abdouelleil A."/>
            <person name="Abdulkadir J."/>
            <person name="Abebe A."/>
            <person name="Abera B."/>
            <person name="Abreu J."/>
            <person name="Acer S.C."/>
            <person name="Aftuck L."/>
            <person name="Alexander A."/>
            <person name="An P."/>
            <person name="Anderson E."/>
            <person name="Anderson S."/>
            <person name="Arachi H."/>
            <person name="Azer M."/>
            <person name="Bachantsang P."/>
            <person name="Barry A."/>
            <person name="Bayul T."/>
            <person name="Berlin A."/>
            <person name="Bessette D."/>
            <person name="Bloom T."/>
            <person name="Blye J."/>
            <person name="Boguslavskiy L."/>
            <person name="Bonnet C."/>
            <person name="Boukhgalter B."/>
            <person name="Bourzgui I."/>
            <person name="Brown A."/>
            <person name="Cahill P."/>
            <person name="Channer S."/>
            <person name="Cheshatsang Y."/>
            <person name="Chuda L."/>
            <person name="Citroen M."/>
            <person name="Collymore A."/>
            <person name="Cooke P."/>
            <person name="Costello M."/>
            <person name="D'Aco K."/>
            <person name="Daza R."/>
            <person name="De Haan G."/>
            <person name="DeGray S."/>
            <person name="DeMaso C."/>
            <person name="Dhargay N."/>
            <person name="Dooley K."/>
            <person name="Dooley E."/>
            <person name="Doricent M."/>
            <person name="Dorje P."/>
            <person name="Dorjee K."/>
            <person name="Dupes A."/>
            <person name="Elong R."/>
            <person name="Falk J."/>
            <person name="Farina A."/>
            <person name="Faro S."/>
            <person name="Ferguson D."/>
            <person name="Fisher S."/>
            <person name="Foley C.D."/>
            <person name="Franke A."/>
            <person name="Friedrich D."/>
            <person name="Gadbois L."/>
            <person name="Gearin G."/>
            <person name="Gearin C.R."/>
            <person name="Giannoukos G."/>
            <person name="Goode T."/>
            <person name="Graham J."/>
            <person name="Grandbois E."/>
            <person name="Grewal S."/>
            <person name="Gyaltsen K."/>
            <person name="Hafez N."/>
            <person name="Hagos B."/>
            <person name="Hall J."/>
            <person name="Henson C."/>
            <person name="Hollinger A."/>
            <person name="Honan T."/>
            <person name="Huard M.D."/>
            <person name="Hughes L."/>
            <person name="Hurhula B."/>
            <person name="Husby M.E."/>
            <person name="Kamat A."/>
            <person name="Kanga B."/>
            <person name="Kashin S."/>
            <person name="Khazanovich D."/>
            <person name="Kisner P."/>
            <person name="Lance K."/>
            <person name="Lara M."/>
            <person name="Lee W."/>
            <person name="Lennon N."/>
            <person name="Letendre F."/>
            <person name="LeVine R."/>
            <person name="Lipovsky A."/>
            <person name="Liu X."/>
            <person name="Liu J."/>
            <person name="Liu S."/>
            <person name="Lokyitsang T."/>
            <person name="Lokyitsang Y."/>
            <person name="Lubonja R."/>
            <person name="Lui A."/>
            <person name="MacDonald P."/>
            <person name="Magnisalis V."/>
            <person name="Maru K."/>
            <person name="Matthews C."/>
            <person name="McCusker W."/>
            <person name="McDonough S."/>
            <person name="Mehta T."/>
            <person name="Meldrim J."/>
            <person name="Meneus L."/>
            <person name="Mihai O."/>
            <person name="Mihalev A."/>
            <person name="Mihova T."/>
            <person name="Mittelman R."/>
            <person name="Mlenga V."/>
            <person name="Montmayeur A."/>
            <person name="Mulrain L."/>
            <person name="Navidi A."/>
            <person name="Naylor J."/>
            <person name="Negash T."/>
            <person name="Nguyen T."/>
            <person name="Nguyen N."/>
            <person name="Nicol R."/>
            <person name="Norbu C."/>
            <person name="Norbu N."/>
            <person name="Novod N."/>
            <person name="O'Neill B."/>
            <person name="Osman S."/>
            <person name="Markiewicz E."/>
            <person name="Oyono O.L."/>
            <person name="Patti C."/>
            <person name="Phunkhang P."/>
            <person name="Pierre F."/>
            <person name="Priest M."/>
            <person name="Raghuraman S."/>
            <person name="Rege F."/>
            <person name="Reyes R."/>
            <person name="Rise C."/>
            <person name="Rogov P."/>
            <person name="Ross K."/>
            <person name="Ryan E."/>
            <person name="Settipalli S."/>
            <person name="Shea T."/>
            <person name="Sherpa N."/>
            <person name="Shi L."/>
            <person name="Shih D."/>
            <person name="Sparrow T."/>
            <person name="Spaulding J."/>
            <person name="Stalker J."/>
            <person name="Stange-Thomann N."/>
            <person name="Stavropoulos S."/>
            <person name="Stone C."/>
            <person name="Strader C."/>
            <person name="Tesfaye S."/>
            <person name="Thomson T."/>
            <person name="Thoulutsang Y."/>
            <person name="Thoulutsang D."/>
            <person name="Topham K."/>
            <person name="Topping I."/>
            <person name="Tsamla T."/>
            <person name="Vassiliev H."/>
            <person name="Vo A."/>
            <person name="Wangchuk T."/>
            <person name="Wangdi T."/>
            <person name="Weiand M."/>
            <person name="Wilkinson J."/>
            <person name="Wilson A."/>
            <person name="Yadav S."/>
            <person name="Young G."/>
            <person name="Yu Q."/>
            <person name="Zembek L."/>
            <person name="Zhong D."/>
            <person name="Zimmer A."/>
            <person name="Zwirko Z."/>
            <person name="Jaffe D.B."/>
            <person name="Alvarez P."/>
            <person name="Brockman W."/>
            <person name="Butler J."/>
            <person name="Chin C."/>
            <person name="Gnerre S."/>
            <person name="Grabherr M."/>
            <person name="Kleber M."/>
            <person name="Mauceli E."/>
            <person name="MacCallum I."/>
        </authorList>
    </citation>
    <scope>NUCLEOTIDE SEQUENCE [LARGE SCALE GENOMIC DNA]</scope>
    <source>
        <strain evidence="11">Tucson 15287-2541.00</strain>
    </source>
</reference>
<evidence type="ECO:0000259" key="8">
    <source>
        <dbReference type="Pfam" id="PF04130"/>
    </source>
</evidence>
<proteinExistence type="inferred from homology"/>
<dbReference type="Pfam" id="PF04130">
    <property type="entry name" value="GCP_C_terminal"/>
    <property type="match status" value="1"/>
</dbReference>
<dbReference type="InterPro" id="IPR041470">
    <property type="entry name" value="GCP_N"/>
</dbReference>
<feature type="domain" description="Gamma tubulin complex component protein N-terminal" evidence="9">
    <location>
        <begin position="290"/>
        <end position="563"/>
    </location>
</feature>
<dbReference type="OMA" id="MAPVNAH"/>
<dbReference type="Pfam" id="PF17681">
    <property type="entry name" value="GCP_N_terminal"/>
    <property type="match status" value="1"/>
</dbReference>
<dbReference type="PhylomeDB" id="B4IYP2"/>
<keyword evidence="11" id="KW-1185">Reference proteome</keyword>
<evidence type="ECO:0000256" key="7">
    <source>
        <dbReference type="SAM" id="MobiDB-lite"/>
    </source>
</evidence>
<evidence type="ECO:0000256" key="6">
    <source>
        <dbReference type="SAM" id="Coils"/>
    </source>
</evidence>
<dbReference type="Proteomes" id="UP000001070">
    <property type="component" value="Unassembled WGS sequence"/>
</dbReference>
<dbReference type="InParanoid" id="B4IYP2"/>
<evidence type="ECO:0000256" key="5">
    <source>
        <dbReference type="ARBA" id="ARBA00023212"/>
    </source>
</evidence>
<dbReference type="GO" id="GO:0051321">
    <property type="term" value="P:meiotic cell cycle"/>
    <property type="evidence" value="ECO:0007669"/>
    <property type="project" value="TreeGrafter"/>
</dbReference>
<dbReference type="HOGENOM" id="CLU_005451_0_0_1"/>
<organism evidence="11">
    <name type="scientific">Drosophila grimshawi</name>
    <name type="common">Hawaiian fruit fly</name>
    <name type="synonym">Idiomyia grimshawi</name>
    <dbReference type="NCBI Taxonomy" id="7222"/>
    <lineage>
        <taxon>Eukaryota</taxon>
        <taxon>Metazoa</taxon>
        <taxon>Ecdysozoa</taxon>
        <taxon>Arthropoda</taxon>
        <taxon>Hexapoda</taxon>
        <taxon>Insecta</taxon>
        <taxon>Pterygota</taxon>
        <taxon>Neoptera</taxon>
        <taxon>Endopterygota</taxon>
        <taxon>Diptera</taxon>
        <taxon>Brachycera</taxon>
        <taxon>Muscomorpha</taxon>
        <taxon>Ephydroidea</taxon>
        <taxon>Drosophilidae</taxon>
        <taxon>Drosophila</taxon>
        <taxon>Hawaiian Drosophila</taxon>
    </lineage>
</organism>
<comment type="similarity">
    <text evidence="2">Belongs to the TUBGCP family.</text>
</comment>
<dbReference type="STRING" id="7222.B4IYP2"/>
<evidence type="ECO:0000256" key="4">
    <source>
        <dbReference type="ARBA" id="ARBA00022701"/>
    </source>
</evidence>
<gene>
    <name evidence="10" type="primary">Dgri\GH15122</name>
    <name evidence="10" type="ORF">Dgri_GH15122</name>
</gene>
<protein>
    <submittedName>
        <fullName evidence="10">GH15122</fullName>
    </submittedName>
</protein>
<dbReference type="PANTHER" id="PTHR19302">
    <property type="entry name" value="GAMMA TUBULIN COMPLEX PROTEIN"/>
    <property type="match status" value="1"/>
</dbReference>
<dbReference type="FunCoup" id="B4IYP2">
    <property type="interactions" value="25"/>
</dbReference>
<dbReference type="GO" id="GO:0051225">
    <property type="term" value="P:spindle assembly"/>
    <property type="evidence" value="ECO:0007669"/>
    <property type="project" value="TreeGrafter"/>
</dbReference>
<comment type="subcellular location">
    <subcellularLocation>
        <location evidence="1">Cytoplasm</location>
        <location evidence="1">Cytoskeleton</location>
    </subcellularLocation>
</comment>
<dbReference type="InterPro" id="IPR040457">
    <property type="entry name" value="GCP_C"/>
</dbReference>
<dbReference type="GO" id="GO:0005874">
    <property type="term" value="C:microtubule"/>
    <property type="evidence" value="ECO:0007669"/>
    <property type="project" value="UniProtKB-KW"/>
</dbReference>
<dbReference type="GO" id="GO:0000922">
    <property type="term" value="C:spindle pole"/>
    <property type="evidence" value="ECO:0007669"/>
    <property type="project" value="InterPro"/>
</dbReference>
<feature type="domain" description="Gamma tubulin complex component C-terminal" evidence="8">
    <location>
        <begin position="1014"/>
        <end position="1320"/>
    </location>
</feature>
<feature type="compositionally biased region" description="Basic and acidic residues" evidence="7">
    <location>
        <begin position="839"/>
        <end position="867"/>
    </location>
</feature>
<evidence type="ECO:0000256" key="1">
    <source>
        <dbReference type="ARBA" id="ARBA00004245"/>
    </source>
</evidence>
<feature type="coiled-coil region" evidence="6">
    <location>
        <begin position="615"/>
        <end position="679"/>
    </location>
</feature>
<dbReference type="GO" id="GO:0000930">
    <property type="term" value="C:gamma-tubulin complex"/>
    <property type="evidence" value="ECO:0007669"/>
    <property type="project" value="TreeGrafter"/>
</dbReference>
<evidence type="ECO:0000256" key="2">
    <source>
        <dbReference type="ARBA" id="ARBA00010337"/>
    </source>
</evidence>
<evidence type="ECO:0000313" key="10">
    <source>
        <dbReference type="EMBL" id="EDV96579.1"/>
    </source>
</evidence>
<keyword evidence="5" id="KW-0206">Cytoskeleton</keyword>